<dbReference type="InterPro" id="IPR012337">
    <property type="entry name" value="RNaseH-like_sf"/>
</dbReference>
<sequence length="105" mass="12192">MDLFGPTSVSSISHKWYCLVVIDDFSRFTWTFYLRSKDETSDILKKFITEIENLKDYKVKITRTPRQNGVAERRNKALIEAARTMLADAKLPVTFWAEAVNTVEN</sequence>
<dbReference type="EMBL" id="BKCJ011491867">
    <property type="protein sequence ID" value="GFD37863.1"/>
    <property type="molecule type" value="Genomic_DNA"/>
</dbReference>
<gene>
    <name evidence="1" type="ORF">Tci_909832</name>
</gene>
<dbReference type="GO" id="GO:0003676">
    <property type="term" value="F:nucleic acid binding"/>
    <property type="evidence" value="ECO:0007669"/>
    <property type="project" value="InterPro"/>
</dbReference>
<dbReference type="Gene3D" id="3.30.420.10">
    <property type="entry name" value="Ribonuclease H-like superfamily/Ribonuclease H"/>
    <property type="match status" value="2"/>
</dbReference>
<proteinExistence type="predicted"/>
<dbReference type="InterPro" id="IPR039537">
    <property type="entry name" value="Retrotran_Ty1/copia-like"/>
</dbReference>
<dbReference type="SUPFAM" id="SSF53098">
    <property type="entry name" value="Ribonuclease H-like"/>
    <property type="match status" value="1"/>
</dbReference>
<evidence type="ECO:0000313" key="1">
    <source>
        <dbReference type="EMBL" id="GFD37863.1"/>
    </source>
</evidence>
<comment type="caution">
    <text evidence="1">The sequence shown here is derived from an EMBL/GenBank/DDBJ whole genome shotgun (WGS) entry which is preliminary data.</text>
</comment>
<organism evidence="1">
    <name type="scientific">Tanacetum cinerariifolium</name>
    <name type="common">Dalmatian daisy</name>
    <name type="synonym">Chrysanthemum cinerariifolium</name>
    <dbReference type="NCBI Taxonomy" id="118510"/>
    <lineage>
        <taxon>Eukaryota</taxon>
        <taxon>Viridiplantae</taxon>
        <taxon>Streptophyta</taxon>
        <taxon>Embryophyta</taxon>
        <taxon>Tracheophyta</taxon>
        <taxon>Spermatophyta</taxon>
        <taxon>Magnoliopsida</taxon>
        <taxon>eudicotyledons</taxon>
        <taxon>Gunneridae</taxon>
        <taxon>Pentapetalae</taxon>
        <taxon>asterids</taxon>
        <taxon>campanulids</taxon>
        <taxon>Asterales</taxon>
        <taxon>Asteraceae</taxon>
        <taxon>Asteroideae</taxon>
        <taxon>Anthemideae</taxon>
        <taxon>Anthemidinae</taxon>
        <taxon>Tanacetum</taxon>
    </lineage>
</organism>
<reference evidence="1" key="1">
    <citation type="journal article" date="2019" name="Sci. Rep.">
        <title>Draft genome of Tanacetum cinerariifolium, the natural source of mosquito coil.</title>
        <authorList>
            <person name="Yamashiro T."/>
            <person name="Shiraishi A."/>
            <person name="Satake H."/>
            <person name="Nakayama K."/>
        </authorList>
    </citation>
    <scope>NUCLEOTIDE SEQUENCE</scope>
</reference>
<protein>
    <submittedName>
        <fullName evidence="1">Uncharacterized protein</fullName>
    </submittedName>
</protein>
<dbReference type="PANTHER" id="PTHR42648:SF32">
    <property type="entry name" value="RIBONUCLEASE H-LIKE DOMAIN, GAG-PRE-INTEGRASE DOMAIN PROTEIN-RELATED"/>
    <property type="match status" value="1"/>
</dbReference>
<name>A0A699VU15_TANCI</name>
<dbReference type="AlphaFoldDB" id="A0A699VU15"/>
<accession>A0A699VU15</accession>
<dbReference type="PANTHER" id="PTHR42648">
    <property type="entry name" value="TRANSPOSASE, PUTATIVE-RELATED"/>
    <property type="match status" value="1"/>
</dbReference>
<dbReference type="InterPro" id="IPR036397">
    <property type="entry name" value="RNaseH_sf"/>
</dbReference>